<dbReference type="RefSeq" id="WP_138538530.1">
    <property type="nucleotide sequence ID" value="NZ_CP045429.1"/>
</dbReference>
<evidence type="ECO:0000313" key="10">
    <source>
        <dbReference type="Proteomes" id="UP000305729"/>
    </source>
</evidence>
<feature type="domain" description="MacB-like periplasmic core" evidence="8">
    <location>
        <begin position="21"/>
        <end position="231"/>
    </location>
</feature>
<dbReference type="Proteomes" id="UP000305729">
    <property type="component" value="Chromosome 1"/>
</dbReference>
<evidence type="ECO:0000256" key="1">
    <source>
        <dbReference type="ARBA" id="ARBA00004651"/>
    </source>
</evidence>
<dbReference type="GO" id="GO:0022857">
    <property type="term" value="F:transmembrane transporter activity"/>
    <property type="evidence" value="ECO:0007669"/>
    <property type="project" value="TreeGrafter"/>
</dbReference>
<evidence type="ECO:0000259" key="8">
    <source>
        <dbReference type="Pfam" id="PF12704"/>
    </source>
</evidence>
<evidence type="ECO:0000256" key="6">
    <source>
        <dbReference type="ARBA" id="ARBA00038076"/>
    </source>
</evidence>
<comment type="similarity">
    <text evidence="6">Belongs to the ABC-4 integral membrane protein family.</text>
</comment>
<keyword evidence="3" id="KW-0812">Transmembrane</keyword>
<dbReference type="Pfam" id="PF12704">
    <property type="entry name" value="MacB_PCD"/>
    <property type="match status" value="2"/>
</dbReference>
<feature type="domain" description="ABC3 transporter permease C-terminal" evidence="7">
    <location>
        <begin position="688"/>
        <end position="801"/>
    </location>
</feature>
<evidence type="ECO:0000256" key="2">
    <source>
        <dbReference type="ARBA" id="ARBA00022475"/>
    </source>
</evidence>
<dbReference type="InterPro" id="IPR050250">
    <property type="entry name" value="Macrolide_Exporter_MacB"/>
</dbReference>
<dbReference type="Pfam" id="PF02687">
    <property type="entry name" value="FtsX"/>
    <property type="match status" value="2"/>
</dbReference>
<accession>A0A5S3UWD2</accession>
<dbReference type="InterPro" id="IPR025857">
    <property type="entry name" value="MacB_PCD"/>
</dbReference>
<feature type="domain" description="ABC3 transporter permease C-terminal" evidence="7">
    <location>
        <begin position="274"/>
        <end position="392"/>
    </location>
</feature>
<organism evidence="9 10">
    <name type="scientific">Pseudoalteromonas rubra</name>
    <dbReference type="NCBI Taxonomy" id="43658"/>
    <lineage>
        <taxon>Bacteria</taxon>
        <taxon>Pseudomonadati</taxon>
        <taxon>Pseudomonadota</taxon>
        <taxon>Gammaproteobacteria</taxon>
        <taxon>Alteromonadales</taxon>
        <taxon>Pseudoalteromonadaceae</taxon>
        <taxon>Pseudoalteromonas</taxon>
    </lineage>
</organism>
<dbReference type="AlphaFoldDB" id="A0A5S3UWD2"/>
<dbReference type="InterPro" id="IPR003838">
    <property type="entry name" value="ABC3_permease_C"/>
</dbReference>
<evidence type="ECO:0000256" key="4">
    <source>
        <dbReference type="ARBA" id="ARBA00022989"/>
    </source>
</evidence>
<keyword evidence="4" id="KW-1133">Transmembrane helix</keyword>
<dbReference type="PANTHER" id="PTHR30572">
    <property type="entry name" value="MEMBRANE COMPONENT OF TRANSPORTER-RELATED"/>
    <property type="match status" value="1"/>
</dbReference>
<dbReference type="EMBL" id="CP045429">
    <property type="protein sequence ID" value="QPB84359.1"/>
    <property type="molecule type" value="Genomic_DNA"/>
</dbReference>
<gene>
    <name evidence="9" type="ORF">CWC22_015745</name>
</gene>
<reference evidence="9 10" key="1">
    <citation type="submission" date="2019-10" db="EMBL/GenBank/DDBJ databases">
        <title>Pseudoalteromonas rubra S4059.</title>
        <authorList>
            <person name="Paulsen S."/>
            <person name="Wang X."/>
        </authorList>
    </citation>
    <scope>NUCLEOTIDE SEQUENCE [LARGE SCALE GENOMIC DNA]</scope>
    <source>
        <strain evidence="9 10">S4059</strain>
    </source>
</reference>
<evidence type="ECO:0000256" key="5">
    <source>
        <dbReference type="ARBA" id="ARBA00023136"/>
    </source>
</evidence>
<keyword evidence="5" id="KW-0472">Membrane</keyword>
<comment type="subcellular location">
    <subcellularLocation>
        <location evidence="1">Cell membrane</location>
        <topology evidence="1">Multi-pass membrane protein</topology>
    </subcellularLocation>
</comment>
<keyword evidence="2" id="KW-1003">Cell membrane</keyword>
<protein>
    <submittedName>
        <fullName evidence="9">FtsX-like permease family protein</fullName>
    </submittedName>
</protein>
<dbReference type="GO" id="GO:0005886">
    <property type="term" value="C:plasma membrane"/>
    <property type="evidence" value="ECO:0007669"/>
    <property type="project" value="UniProtKB-SubCell"/>
</dbReference>
<evidence type="ECO:0000259" key="7">
    <source>
        <dbReference type="Pfam" id="PF02687"/>
    </source>
</evidence>
<proteinExistence type="inferred from homology"/>
<dbReference type="PANTHER" id="PTHR30572:SF4">
    <property type="entry name" value="ABC TRANSPORTER PERMEASE YTRF"/>
    <property type="match status" value="1"/>
</dbReference>
<name>A0A5S3UWD2_9GAMM</name>
<sequence length="808" mass="88905">MPSWKEFKYAIRMLFKKPKFTLLTIMVMASGLAISVYIFSFLHTMASKPLAFENGHEIVVFDRALNGVWNQGGDLDIQDSRDIRENLQGFKEFVIYQQTIGNVTGRDGARQFNVIKTESNMFKFTRVEPLLGRGFLESDDKLGSEPVAVIGYDMWMSYFGGNENVIDQMFTVNNQSTRIVGVMPKGYYFPSTAEIWLPLKPDFSSPRGSSTGYMLARILPNSDKEKSQAALSLIMKRNAELYPYTNAGVGAYFTSLPLAALGQDANSFLIALYIAGTGLLILAAINVSNLLFVRALERTKETAIRVALGAPKARLVMQMMWDSIIICSVGGGLGLLAVAIGLRQTEAVTATFSDDKPLFWWKMGIDAYTLVVFFMFVLFTVVVTGLLPALKSTGGDFNSVLRDGTRGALSRKSSRLAKIITISQIFLSSTLLIAAGVMVIGTWFATNADYGADVDEFYTARIRLPDESYNSGEKKTAFVHQLQERLENQNGMGKVAVMSEIPGIYSWRPTMAIEGQIYDTSDSYPRINYTSVTVGSLDKIGVKLVEGRYFDSSDIGYNKSTAIVTESFSKRYFNGESAIGKRLRVVQNDGDGVNWITISGVVKNTIQGEPFSEVANSPTVFRPFSQQSREGLFVAMELNSHPQTLVQSLRKVLNQIDPNVAAFSMKSYRERIDQNTASVGFVSKIFLLLALIALLLALSGIYGVMSNSIIRKTQEIGVRRALGIPDEKIIMGFLKSSISQMSFGLIPGAILGGTIASMLGALLGTGQVVLVSMIIFVMFLISAIVVVATLIPIKKMLKSQPVVSLRYE</sequence>
<evidence type="ECO:0000256" key="3">
    <source>
        <dbReference type="ARBA" id="ARBA00022692"/>
    </source>
</evidence>
<evidence type="ECO:0000313" key="9">
    <source>
        <dbReference type="EMBL" id="QPB84359.1"/>
    </source>
</evidence>
<feature type="domain" description="MacB-like periplasmic core" evidence="8">
    <location>
        <begin position="495"/>
        <end position="650"/>
    </location>
</feature>